<feature type="chain" id="PRO_5040751852" evidence="4">
    <location>
        <begin position="21"/>
        <end position="382"/>
    </location>
</feature>
<reference evidence="5" key="1">
    <citation type="submission" date="2023-02" db="EMBL/GenBank/DDBJ databases">
        <title>Tahibacter soli sp. nov. isolated from soil.</title>
        <authorList>
            <person name="Baek J.H."/>
            <person name="Lee J.K."/>
            <person name="Choi D.G."/>
            <person name="Jeon C.O."/>
        </authorList>
    </citation>
    <scope>NUCLEOTIDE SEQUENCE</scope>
    <source>
        <strain evidence="5">BL</strain>
    </source>
</reference>
<dbReference type="InterPro" id="IPR019734">
    <property type="entry name" value="TPR_rpt"/>
</dbReference>
<gene>
    <name evidence="5" type="ORF">OD750_005470</name>
</gene>
<feature type="signal peptide" evidence="4">
    <location>
        <begin position="1"/>
        <end position="20"/>
    </location>
</feature>
<dbReference type="InterPro" id="IPR011990">
    <property type="entry name" value="TPR-like_helical_dom_sf"/>
</dbReference>
<evidence type="ECO:0000256" key="4">
    <source>
        <dbReference type="SAM" id="SignalP"/>
    </source>
</evidence>
<dbReference type="PROSITE" id="PS50005">
    <property type="entry name" value="TPR"/>
    <property type="match status" value="1"/>
</dbReference>
<dbReference type="Gene3D" id="3.40.50.1820">
    <property type="entry name" value="alpha/beta hydrolase"/>
    <property type="match status" value="1"/>
</dbReference>
<evidence type="ECO:0000256" key="2">
    <source>
        <dbReference type="ARBA" id="ARBA00022801"/>
    </source>
</evidence>
<dbReference type="Pfam" id="PF00756">
    <property type="entry name" value="Esterase"/>
    <property type="match status" value="1"/>
</dbReference>
<dbReference type="SUPFAM" id="SSF53474">
    <property type="entry name" value="alpha/beta-Hydrolases"/>
    <property type="match status" value="1"/>
</dbReference>
<dbReference type="Gene3D" id="1.25.40.10">
    <property type="entry name" value="Tetratricopeptide repeat domain"/>
    <property type="match status" value="1"/>
</dbReference>
<accession>A0A9X3YGW2</accession>
<evidence type="ECO:0000313" key="6">
    <source>
        <dbReference type="Proteomes" id="UP001139971"/>
    </source>
</evidence>
<keyword evidence="4" id="KW-0732">Signal</keyword>
<keyword evidence="6" id="KW-1185">Reference proteome</keyword>
<comment type="caution">
    <text evidence="5">The sequence shown here is derived from an EMBL/GenBank/DDBJ whole genome shotgun (WGS) entry which is preliminary data.</text>
</comment>
<dbReference type="RefSeq" id="WP_263543257.1">
    <property type="nucleotide sequence ID" value="NZ_JAOVZO020000003.1"/>
</dbReference>
<evidence type="ECO:0000256" key="3">
    <source>
        <dbReference type="PROSITE-ProRule" id="PRU00339"/>
    </source>
</evidence>
<protein>
    <submittedName>
        <fullName evidence="5">Alpha/beta hydrolase-fold protein</fullName>
    </submittedName>
</protein>
<dbReference type="PANTHER" id="PTHR40841:SF2">
    <property type="entry name" value="SIDEROPHORE-DEGRADING ESTERASE (EUROFUNG)"/>
    <property type="match status" value="1"/>
</dbReference>
<dbReference type="InterPro" id="IPR029058">
    <property type="entry name" value="AB_hydrolase_fold"/>
</dbReference>
<comment type="similarity">
    <text evidence="1">Belongs to the esterase D family.</text>
</comment>
<dbReference type="GO" id="GO:0016788">
    <property type="term" value="F:hydrolase activity, acting on ester bonds"/>
    <property type="evidence" value="ECO:0007669"/>
    <property type="project" value="TreeGrafter"/>
</dbReference>
<name>A0A9X3YGW2_9GAMM</name>
<dbReference type="PANTHER" id="PTHR40841">
    <property type="entry name" value="SIDEROPHORE TRIACETYLFUSARININE C ESTERASE"/>
    <property type="match status" value="1"/>
</dbReference>
<feature type="repeat" description="TPR" evidence="3">
    <location>
        <begin position="328"/>
        <end position="361"/>
    </location>
</feature>
<keyword evidence="3" id="KW-0802">TPR repeat</keyword>
<proteinExistence type="inferred from homology"/>
<evidence type="ECO:0000256" key="1">
    <source>
        <dbReference type="ARBA" id="ARBA00005622"/>
    </source>
</evidence>
<dbReference type="InterPro" id="IPR052558">
    <property type="entry name" value="Siderophore_Hydrolase_D"/>
</dbReference>
<dbReference type="InterPro" id="IPR000801">
    <property type="entry name" value="Esterase-like"/>
</dbReference>
<evidence type="ECO:0000313" key="5">
    <source>
        <dbReference type="EMBL" id="MDC8011992.1"/>
    </source>
</evidence>
<sequence length="382" mass="42344">MIARIAALLLFVCLAGRAVAADPVVIGQTHRTHSTVLSEERTYRVHLPPSYRWAENRRYPVLYLLDAPSQFAPVTATVDYLSDSGEIPELIVVGIDNTSRMRDFTPTDWEAWVGGGGASRFKQFLAAELIPTIEANLRTNDFRVLHGHSLGGLFALYCLAGEPSPFRAYLALAPSLDWDGNWPQHALEKSLAANKATNAFLYVARADDSGRPLADYDALVGVLKKAPKGLRWNERAFPDETHRGMSLLATIDGLRRLYDGYRYHPDLMPKGLAYAEKHYADVSKTVGTALPVPGEVYADFGEEAIGAGRKEEGLALVRRGVDIDPQSPGAWDRLARAYASLDRRDDAVRAAERALELANRYEETPLSYYVDRLKRVQAMPSN</sequence>
<keyword evidence="2 5" id="KW-0378">Hydrolase</keyword>
<dbReference type="AlphaFoldDB" id="A0A9X3YGW2"/>
<dbReference type="Proteomes" id="UP001139971">
    <property type="component" value="Unassembled WGS sequence"/>
</dbReference>
<dbReference type="EMBL" id="JAOVZO020000003">
    <property type="protein sequence ID" value="MDC8011992.1"/>
    <property type="molecule type" value="Genomic_DNA"/>
</dbReference>
<dbReference type="SUPFAM" id="SSF48452">
    <property type="entry name" value="TPR-like"/>
    <property type="match status" value="1"/>
</dbReference>
<organism evidence="5 6">
    <name type="scientific">Tahibacter soli</name>
    <dbReference type="NCBI Taxonomy" id="2983605"/>
    <lineage>
        <taxon>Bacteria</taxon>
        <taxon>Pseudomonadati</taxon>
        <taxon>Pseudomonadota</taxon>
        <taxon>Gammaproteobacteria</taxon>
        <taxon>Lysobacterales</taxon>
        <taxon>Rhodanobacteraceae</taxon>
        <taxon>Tahibacter</taxon>
    </lineage>
</organism>